<keyword evidence="1" id="KW-0472">Membrane</keyword>
<evidence type="ECO:0000313" key="2">
    <source>
        <dbReference type="EMBL" id="GAU42001.1"/>
    </source>
</evidence>
<keyword evidence="1" id="KW-1133">Transmembrane helix</keyword>
<keyword evidence="1" id="KW-0812">Transmembrane</keyword>
<sequence length="69" mass="7810">MKNTLELEFTALRQSIVLITDLSEDTCIYDIDVQPHLGNSKAIAIFLVILAIDYVSDYFTLITADLIKF</sequence>
<accession>A0A2Z6NDT6</accession>
<gene>
    <name evidence="2" type="ORF">TSUD_307070</name>
</gene>
<evidence type="ECO:0000256" key="1">
    <source>
        <dbReference type="SAM" id="Phobius"/>
    </source>
</evidence>
<dbReference type="AlphaFoldDB" id="A0A2Z6NDT6"/>
<name>A0A2Z6NDT6_TRISU</name>
<organism evidence="2 3">
    <name type="scientific">Trifolium subterraneum</name>
    <name type="common">Subterranean clover</name>
    <dbReference type="NCBI Taxonomy" id="3900"/>
    <lineage>
        <taxon>Eukaryota</taxon>
        <taxon>Viridiplantae</taxon>
        <taxon>Streptophyta</taxon>
        <taxon>Embryophyta</taxon>
        <taxon>Tracheophyta</taxon>
        <taxon>Spermatophyta</taxon>
        <taxon>Magnoliopsida</taxon>
        <taxon>eudicotyledons</taxon>
        <taxon>Gunneridae</taxon>
        <taxon>Pentapetalae</taxon>
        <taxon>rosids</taxon>
        <taxon>fabids</taxon>
        <taxon>Fabales</taxon>
        <taxon>Fabaceae</taxon>
        <taxon>Papilionoideae</taxon>
        <taxon>50 kb inversion clade</taxon>
        <taxon>NPAAA clade</taxon>
        <taxon>Hologalegina</taxon>
        <taxon>IRL clade</taxon>
        <taxon>Trifolieae</taxon>
        <taxon>Trifolium</taxon>
    </lineage>
</organism>
<proteinExistence type="predicted"/>
<reference evidence="3" key="1">
    <citation type="journal article" date="2017" name="Front. Plant Sci.">
        <title>Climate Clever Clovers: New Paradigm to Reduce the Environmental Footprint of Ruminants by Breeding Low Methanogenic Forages Utilizing Haplotype Variation.</title>
        <authorList>
            <person name="Kaur P."/>
            <person name="Appels R."/>
            <person name="Bayer P.E."/>
            <person name="Keeble-Gagnere G."/>
            <person name="Wang J."/>
            <person name="Hirakawa H."/>
            <person name="Shirasawa K."/>
            <person name="Vercoe P."/>
            <person name="Stefanova K."/>
            <person name="Durmic Z."/>
            <person name="Nichols P."/>
            <person name="Revell C."/>
            <person name="Isobe S.N."/>
            <person name="Edwards D."/>
            <person name="Erskine W."/>
        </authorList>
    </citation>
    <scope>NUCLEOTIDE SEQUENCE [LARGE SCALE GENOMIC DNA]</scope>
    <source>
        <strain evidence="3">cv. Daliak</strain>
    </source>
</reference>
<feature type="transmembrane region" description="Helical" evidence="1">
    <location>
        <begin position="42"/>
        <end position="67"/>
    </location>
</feature>
<protein>
    <submittedName>
        <fullName evidence="2">Uncharacterized protein</fullName>
    </submittedName>
</protein>
<dbReference type="EMBL" id="DF973893">
    <property type="protein sequence ID" value="GAU42001.1"/>
    <property type="molecule type" value="Genomic_DNA"/>
</dbReference>
<dbReference type="Proteomes" id="UP000242715">
    <property type="component" value="Unassembled WGS sequence"/>
</dbReference>
<keyword evidence="3" id="KW-1185">Reference proteome</keyword>
<evidence type="ECO:0000313" key="3">
    <source>
        <dbReference type="Proteomes" id="UP000242715"/>
    </source>
</evidence>